<protein>
    <submittedName>
        <fullName evidence="2">Uncharacterized protein</fullName>
    </submittedName>
</protein>
<feature type="non-terminal residue" evidence="2">
    <location>
        <position position="195"/>
    </location>
</feature>
<sequence length="195" mass="19923">ERRLCPSVLRPRCRARAPPWVSAPLAFGGGPMALPGCPQSQQEHAEVWNFLMDCTRLQEVMRLREEIIAIAARTPTGDPAAFIAALAPRCAAWRGACVQFLGARAPAPGSLHHAPKSPASTTASASREQTPASCAASAAWSPLSAAACGQEELTHPLELLDELSFGVPLGPEGAPGGAAEAPAGATAGGSGTAEA</sequence>
<evidence type="ECO:0000256" key="1">
    <source>
        <dbReference type="SAM" id="MobiDB-lite"/>
    </source>
</evidence>
<feature type="compositionally biased region" description="Low complexity" evidence="1">
    <location>
        <begin position="116"/>
        <end position="130"/>
    </location>
</feature>
<reference evidence="2" key="1">
    <citation type="submission" date="2023-10" db="EMBL/GenBank/DDBJ databases">
        <authorList>
            <person name="Chen Y."/>
            <person name="Shah S."/>
            <person name="Dougan E. K."/>
            <person name="Thang M."/>
            <person name="Chan C."/>
        </authorList>
    </citation>
    <scope>NUCLEOTIDE SEQUENCE [LARGE SCALE GENOMIC DNA]</scope>
</reference>
<keyword evidence="3" id="KW-1185">Reference proteome</keyword>
<comment type="caution">
    <text evidence="2">The sequence shown here is derived from an EMBL/GenBank/DDBJ whole genome shotgun (WGS) entry which is preliminary data.</text>
</comment>
<feature type="region of interest" description="Disordered" evidence="1">
    <location>
        <begin position="108"/>
        <end position="130"/>
    </location>
</feature>
<gene>
    <name evidence="2" type="ORF">PCOR1329_LOCUS84571</name>
</gene>
<proteinExistence type="predicted"/>
<dbReference type="Proteomes" id="UP001189429">
    <property type="component" value="Unassembled WGS sequence"/>
</dbReference>
<accession>A0ABN9YC74</accession>
<feature type="compositionally biased region" description="Gly residues" evidence="1">
    <location>
        <begin position="186"/>
        <end position="195"/>
    </location>
</feature>
<evidence type="ECO:0000313" key="3">
    <source>
        <dbReference type="Proteomes" id="UP001189429"/>
    </source>
</evidence>
<evidence type="ECO:0000313" key="2">
    <source>
        <dbReference type="EMBL" id="CAK0910370.1"/>
    </source>
</evidence>
<organism evidence="2 3">
    <name type="scientific">Prorocentrum cordatum</name>
    <dbReference type="NCBI Taxonomy" id="2364126"/>
    <lineage>
        <taxon>Eukaryota</taxon>
        <taxon>Sar</taxon>
        <taxon>Alveolata</taxon>
        <taxon>Dinophyceae</taxon>
        <taxon>Prorocentrales</taxon>
        <taxon>Prorocentraceae</taxon>
        <taxon>Prorocentrum</taxon>
    </lineage>
</organism>
<dbReference type="EMBL" id="CAUYUJ010022387">
    <property type="protein sequence ID" value="CAK0910370.1"/>
    <property type="molecule type" value="Genomic_DNA"/>
</dbReference>
<feature type="region of interest" description="Disordered" evidence="1">
    <location>
        <begin position="168"/>
        <end position="195"/>
    </location>
</feature>
<name>A0ABN9YC74_9DINO</name>
<feature type="non-terminal residue" evidence="2">
    <location>
        <position position="1"/>
    </location>
</feature>